<dbReference type="Gene3D" id="3.20.20.370">
    <property type="entry name" value="Glycoside hydrolase/deacetylase"/>
    <property type="match status" value="1"/>
</dbReference>
<dbReference type="PANTHER" id="PTHR10587">
    <property type="entry name" value="GLYCOSYL TRANSFERASE-RELATED"/>
    <property type="match status" value="1"/>
</dbReference>
<dbReference type="RefSeq" id="WP_347920987.1">
    <property type="nucleotide sequence ID" value="NZ_JBDXMX010000005.1"/>
</dbReference>
<dbReference type="InterPro" id="IPR050248">
    <property type="entry name" value="Polysacc_deacetylase_ArnD"/>
</dbReference>
<dbReference type="EMBL" id="JBDXMX010000005">
    <property type="protein sequence ID" value="MEO9248367.1"/>
    <property type="molecule type" value="Genomic_DNA"/>
</dbReference>
<dbReference type="SUPFAM" id="SSF88713">
    <property type="entry name" value="Glycoside hydrolase/deacetylase"/>
    <property type="match status" value="1"/>
</dbReference>
<dbReference type="InterPro" id="IPR002509">
    <property type="entry name" value="NODB_dom"/>
</dbReference>
<dbReference type="Proteomes" id="UP001484097">
    <property type="component" value="Unassembled WGS sequence"/>
</dbReference>
<dbReference type="InterPro" id="IPR011330">
    <property type="entry name" value="Glyco_hydro/deAcase_b/a-brl"/>
</dbReference>
<evidence type="ECO:0000313" key="3">
    <source>
        <dbReference type="Proteomes" id="UP001484097"/>
    </source>
</evidence>
<proteinExistence type="predicted"/>
<accession>A0ABV0ILI4</accession>
<dbReference type="CDD" id="cd10917">
    <property type="entry name" value="CE4_NodB_like_6s_7s"/>
    <property type="match status" value="1"/>
</dbReference>
<sequence length="277" mass="30290">MAASDIEAAISPERVTMRKRTTTVSLAALATLVLTGCSSTTTVHPTPIPRAESTVQAVDVDHLPELNAPATCSGYVALTFDDGPTQVTKDLLDILGHYDVPAAFFNLGLQEKKMPELVERQIREGHQVGNHTMTHPELLTIPLDEALDDIDAATVVHRDLVDHSYTLFRPPYGGTNQEIRKGAEERNMTEVLWTVDSKDYEAASAEQVIEQSQGMTDGGILLMHDGKPPTVEALPQIIRSYYDQGLCFGQVTTVDEELPSNMGTTHRARATEQEAKP</sequence>
<name>A0ABV0ILI4_9MICC</name>
<evidence type="ECO:0000313" key="2">
    <source>
        <dbReference type="EMBL" id="MEO9248367.1"/>
    </source>
</evidence>
<organism evidence="2 3">
    <name type="scientific">Citricoccus nitrophenolicus</name>
    <dbReference type="NCBI Taxonomy" id="863575"/>
    <lineage>
        <taxon>Bacteria</taxon>
        <taxon>Bacillati</taxon>
        <taxon>Actinomycetota</taxon>
        <taxon>Actinomycetes</taxon>
        <taxon>Micrococcales</taxon>
        <taxon>Micrococcaceae</taxon>
        <taxon>Citricoccus</taxon>
    </lineage>
</organism>
<feature type="domain" description="NodB homology" evidence="1">
    <location>
        <begin position="74"/>
        <end position="249"/>
    </location>
</feature>
<keyword evidence="3" id="KW-1185">Reference proteome</keyword>
<gene>
    <name evidence="2" type="ORF">ABDK96_11805</name>
</gene>
<reference evidence="2 3" key="1">
    <citation type="submission" date="2024-05" db="EMBL/GenBank/DDBJ databases">
        <authorList>
            <person name="Yi C."/>
        </authorList>
    </citation>
    <scope>NUCLEOTIDE SEQUENCE [LARGE SCALE GENOMIC DNA]</scope>
    <source>
        <strain evidence="2 3">XS13</strain>
    </source>
</reference>
<dbReference type="PROSITE" id="PS51677">
    <property type="entry name" value="NODB"/>
    <property type="match status" value="1"/>
</dbReference>
<comment type="caution">
    <text evidence="2">The sequence shown here is derived from an EMBL/GenBank/DDBJ whole genome shotgun (WGS) entry which is preliminary data.</text>
</comment>
<dbReference type="Pfam" id="PF01522">
    <property type="entry name" value="Polysacc_deac_1"/>
    <property type="match status" value="1"/>
</dbReference>
<evidence type="ECO:0000259" key="1">
    <source>
        <dbReference type="PROSITE" id="PS51677"/>
    </source>
</evidence>
<protein>
    <submittedName>
        <fullName evidence="2">Polysaccharide deacetylase family protein</fullName>
    </submittedName>
</protein>